<accession>A0A2M6WT54</accession>
<protein>
    <recommendedName>
        <fullName evidence="4">Photosynthesis system II assembly factor Ycf48/Hcf136-like domain-containing protein</fullName>
    </recommendedName>
</protein>
<feature type="transmembrane region" description="Helical" evidence="1">
    <location>
        <begin position="16"/>
        <end position="40"/>
    </location>
</feature>
<organism evidence="2 3">
    <name type="scientific">Candidatus Falkowbacteria bacterium CG10_big_fil_rev_8_21_14_0_10_37_14</name>
    <dbReference type="NCBI Taxonomy" id="1974561"/>
    <lineage>
        <taxon>Bacteria</taxon>
        <taxon>Candidatus Falkowiibacteriota</taxon>
    </lineage>
</organism>
<dbReference type="Gene3D" id="3.30.700.10">
    <property type="entry name" value="Glycoprotein, Type 4 Pilin"/>
    <property type="match status" value="1"/>
</dbReference>
<reference evidence="3" key="1">
    <citation type="submission" date="2017-09" db="EMBL/GenBank/DDBJ databases">
        <title>Depth-based differentiation of microbial function through sediment-hosted aquifers and enrichment of novel symbionts in the deep terrestrial subsurface.</title>
        <authorList>
            <person name="Probst A.J."/>
            <person name="Ladd B."/>
            <person name="Jarett J.K."/>
            <person name="Geller-Mcgrath D.E."/>
            <person name="Sieber C.M.K."/>
            <person name="Emerson J.B."/>
            <person name="Anantharaman K."/>
            <person name="Thomas B.C."/>
            <person name="Malmstrom R."/>
            <person name="Stieglmeier M."/>
            <person name="Klingl A."/>
            <person name="Woyke T."/>
            <person name="Ryan C.M."/>
            <person name="Banfield J.F."/>
        </authorList>
    </citation>
    <scope>NUCLEOTIDE SEQUENCE [LARGE SCALE GENOMIC DNA]</scope>
</reference>
<dbReference type="Gene3D" id="2.130.10.10">
    <property type="entry name" value="YVTN repeat-like/Quinoprotein amine dehydrogenase"/>
    <property type="match status" value="1"/>
</dbReference>
<name>A0A2M6WT54_9BACT</name>
<gene>
    <name evidence="2" type="ORF">COT94_02885</name>
</gene>
<keyword evidence="1" id="KW-1133">Transmembrane helix</keyword>
<dbReference type="AlphaFoldDB" id="A0A2M6WT54"/>
<sequence length="370" mass="40083">MLKQFYKQFKKPFKSLLAFTMLEVLVALSIFIIIIGAVAVPHVDKMFLKVKSTQRVHDIKTIQTALNFYKQENGFYPNQVVFGEPLVGVNGKTYLTKVPVSFQDAVCATPFVYAITSNGISYNLDFCVSAKLDKVDVGLCVAVPGNLCCRRVCDATKVCGDDGCGKSCGTCDNGLTCSNNACVSCIGSCDGRECGSDGCTGSCGSPCSDSKICAAGKCKSYNTDTVSRVVVDNNFSVRSVKMSQDGSIIYAVPHLAKTIMKSEDAGSTWTLVTSSLFISNFPFNSLETNGNGQKIALVDSQKYFFLSLDGGISWARKDFFKNGGYYCYNLKADYDFNYLGCNSTGNYLAQSVNTGSNWTFSGESIQAFDV</sequence>
<evidence type="ECO:0000313" key="3">
    <source>
        <dbReference type="Proteomes" id="UP000228533"/>
    </source>
</evidence>
<dbReference type="InterPro" id="IPR045584">
    <property type="entry name" value="Pilin-like"/>
</dbReference>
<dbReference type="EMBL" id="PFAM01000016">
    <property type="protein sequence ID" value="PIT95970.1"/>
    <property type="molecule type" value="Genomic_DNA"/>
</dbReference>
<evidence type="ECO:0000313" key="2">
    <source>
        <dbReference type="EMBL" id="PIT95970.1"/>
    </source>
</evidence>
<dbReference type="SUPFAM" id="SSF54523">
    <property type="entry name" value="Pili subunits"/>
    <property type="match status" value="1"/>
</dbReference>
<dbReference type="Proteomes" id="UP000228533">
    <property type="component" value="Unassembled WGS sequence"/>
</dbReference>
<evidence type="ECO:0008006" key="4">
    <source>
        <dbReference type="Google" id="ProtNLM"/>
    </source>
</evidence>
<keyword evidence="1" id="KW-0472">Membrane</keyword>
<dbReference type="SUPFAM" id="SSF110296">
    <property type="entry name" value="Oligoxyloglucan reducing end-specific cellobiohydrolase"/>
    <property type="match status" value="1"/>
</dbReference>
<dbReference type="InterPro" id="IPR015943">
    <property type="entry name" value="WD40/YVTN_repeat-like_dom_sf"/>
</dbReference>
<comment type="caution">
    <text evidence="2">The sequence shown here is derived from an EMBL/GenBank/DDBJ whole genome shotgun (WGS) entry which is preliminary data.</text>
</comment>
<proteinExistence type="predicted"/>
<keyword evidence="1" id="KW-0812">Transmembrane</keyword>
<evidence type="ECO:0000256" key="1">
    <source>
        <dbReference type="SAM" id="Phobius"/>
    </source>
</evidence>